<reference evidence="1 2" key="1">
    <citation type="journal article" date="2024" name="G3 (Bethesda)">
        <title>Genome assembly of Hibiscus sabdariffa L. provides insights into metabolisms of medicinal natural products.</title>
        <authorList>
            <person name="Kim T."/>
        </authorList>
    </citation>
    <scope>NUCLEOTIDE SEQUENCE [LARGE SCALE GENOMIC DNA]</scope>
    <source>
        <strain evidence="1">TK-2024</strain>
        <tissue evidence="1">Old leaves</tissue>
    </source>
</reference>
<comment type="caution">
    <text evidence="1">The sequence shown here is derived from an EMBL/GenBank/DDBJ whole genome shotgun (WGS) entry which is preliminary data.</text>
</comment>
<proteinExistence type="predicted"/>
<organism evidence="1 2">
    <name type="scientific">Hibiscus sabdariffa</name>
    <name type="common">roselle</name>
    <dbReference type="NCBI Taxonomy" id="183260"/>
    <lineage>
        <taxon>Eukaryota</taxon>
        <taxon>Viridiplantae</taxon>
        <taxon>Streptophyta</taxon>
        <taxon>Embryophyta</taxon>
        <taxon>Tracheophyta</taxon>
        <taxon>Spermatophyta</taxon>
        <taxon>Magnoliopsida</taxon>
        <taxon>eudicotyledons</taxon>
        <taxon>Gunneridae</taxon>
        <taxon>Pentapetalae</taxon>
        <taxon>rosids</taxon>
        <taxon>malvids</taxon>
        <taxon>Malvales</taxon>
        <taxon>Malvaceae</taxon>
        <taxon>Malvoideae</taxon>
        <taxon>Hibiscus</taxon>
    </lineage>
</organism>
<name>A0ABR2G6Q0_9ROSI</name>
<evidence type="ECO:0000313" key="1">
    <source>
        <dbReference type="EMBL" id="KAK8596173.1"/>
    </source>
</evidence>
<protein>
    <submittedName>
        <fullName evidence="1">Uncharacterized protein</fullName>
    </submittedName>
</protein>
<dbReference type="Proteomes" id="UP001472677">
    <property type="component" value="Unassembled WGS sequence"/>
</dbReference>
<accession>A0ABR2G6Q0</accession>
<keyword evidence="2" id="KW-1185">Reference proteome</keyword>
<dbReference type="EMBL" id="JBBPBM010000002">
    <property type="protein sequence ID" value="KAK8596173.1"/>
    <property type="molecule type" value="Genomic_DNA"/>
</dbReference>
<gene>
    <name evidence="1" type="ORF">V6N12_064672</name>
</gene>
<sequence length="73" mass="8117">MKTTTLCNVDLDEDVCIFWPLQFNTLSVAKTAPEPLNPSTGELYLDSIMKDLGSCILSCIPTANTFPIRKRKP</sequence>
<evidence type="ECO:0000313" key="2">
    <source>
        <dbReference type="Proteomes" id="UP001472677"/>
    </source>
</evidence>